<dbReference type="PANTHER" id="PTHR44846">
    <property type="entry name" value="MANNOSYL-D-GLYCERATE TRANSPORT/METABOLISM SYSTEM REPRESSOR MNGR-RELATED"/>
    <property type="match status" value="1"/>
</dbReference>
<dbReference type="SUPFAM" id="SSF46785">
    <property type="entry name" value="Winged helix' DNA-binding domain"/>
    <property type="match status" value="1"/>
</dbReference>
<dbReference type="PROSITE" id="PS50949">
    <property type="entry name" value="HTH_GNTR"/>
    <property type="match status" value="1"/>
</dbReference>
<comment type="caution">
    <text evidence="5">The sequence shown here is derived from an EMBL/GenBank/DDBJ whole genome shotgun (WGS) entry which is preliminary data.</text>
</comment>
<reference evidence="5" key="1">
    <citation type="journal article" date="2014" name="Int. J. Syst. Evol. Microbiol.">
        <title>Complete genome sequence of Corynebacterium casei LMG S-19264T (=DSM 44701T), isolated from a smear-ripened cheese.</title>
        <authorList>
            <consortium name="US DOE Joint Genome Institute (JGI-PGF)"/>
            <person name="Walter F."/>
            <person name="Albersmeier A."/>
            <person name="Kalinowski J."/>
            <person name="Ruckert C."/>
        </authorList>
    </citation>
    <scope>NUCLEOTIDE SEQUENCE</scope>
    <source>
        <strain evidence="5">CGMCC 4.7679</strain>
    </source>
</reference>
<reference evidence="5" key="2">
    <citation type="submission" date="2020-09" db="EMBL/GenBank/DDBJ databases">
        <authorList>
            <person name="Sun Q."/>
            <person name="Zhou Y."/>
        </authorList>
    </citation>
    <scope>NUCLEOTIDE SEQUENCE</scope>
    <source>
        <strain evidence="5">CGMCC 4.7679</strain>
    </source>
</reference>
<feature type="domain" description="HTH gntR-type" evidence="4">
    <location>
        <begin position="13"/>
        <end position="81"/>
    </location>
</feature>
<keyword evidence="1" id="KW-0805">Transcription regulation</keyword>
<dbReference type="Pfam" id="PF00392">
    <property type="entry name" value="GntR"/>
    <property type="match status" value="1"/>
</dbReference>
<dbReference type="GO" id="GO:0003677">
    <property type="term" value="F:DNA binding"/>
    <property type="evidence" value="ECO:0007669"/>
    <property type="project" value="UniProtKB-KW"/>
</dbReference>
<dbReference type="GO" id="GO:0003700">
    <property type="term" value="F:DNA-binding transcription factor activity"/>
    <property type="evidence" value="ECO:0007669"/>
    <property type="project" value="InterPro"/>
</dbReference>
<proteinExistence type="predicted"/>
<dbReference type="OrthoDB" id="120836at2"/>
<dbReference type="RefSeq" id="WP_145936732.1">
    <property type="nucleotide sequence ID" value="NZ_BNAV01000017.1"/>
</dbReference>
<protein>
    <recommendedName>
        <fullName evidence="4">HTH gntR-type domain-containing protein</fullName>
    </recommendedName>
</protein>
<dbReference type="Proteomes" id="UP000658656">
    <property type="component" value="Unassembled WGS sequence"/>
</dbReference>
<dbReference type="InterPro" id="IPR036390">
    <property type="entry name" value="WH_DNA-bd_sf"/>
</dbReference>
<dbReference type="PANTHER" id="PTHR44846:SF1">
    <property type="entry name" value="MANNOSYL-D-GLYCERATE TRANSPORT_METABOLISM SYSTEM REPRESSOR MNGR-RELATED"/>
    <property type="match status" value="1"/>
</dbReference>
<dbReference type="InterPro" id="IPR050679">
    <property type="entry name" value="Bact_HTH_transcr_reg"/>
</dbReference>
<dbReference type="SMART" id="SM00345">
    <property type="entry name" value="HTH_GNTR"/>
    <property type="match status" value="1"/>
</dbReference>
<dbReference type="GO" id="GO:0045892">
    <property type="term" value="P:negative regulation of DNA-templated transcription"/>
    <property type="evidence" value="ECO:0007669"/>
    <property type="project" value="TreeGrafter"/>
</dbReference>
<evidence type="ECO:0000313" key="6">
    <source>
        <dbReference type="Proteomes" id="UP000658656"/>
    </source>
</evidence>
<evidence type="ECO:0000256" key="1">
    <source>
        <dbReference type="ARBA" id="ARBA00023015"/>
    </source>
</evidence>
<dbReference type="InterPro" id="IPR000524">
    <property type="entry name" value="Tscrpt_reg_HTH_GntR"/>
</dbReference>
<dbReference type="AlphaFoldDB" id="A0A8H9J6H9"/>
<dbReference type="Gene3D" id="1.10.10.10">
    <property type="entry name" value="Winged helix-like DNA-binding domain superfamily/Winged helix DNA-binding domain"/>
    <property type="match status" value="1"/>
</dbReference>
<organism evidence="5 6">
    <name type="scientific">Amycolatopsis bartoniae</name>
    <dbReference type="NCBI Taxonomy" id="941986"/>
    <lineage>
        <taxon>Bacteria</taxon>
        <taxon>Bacillati</taxon>
        <taxon>Actinomycetota</taxon>
        <taxon>Actinomycetes</taxon>
        <taxon>Pseudonocardiales</taxon>
        <taxon>Pseudonocardiaceae</taxon>
        <taxon>Amycolatopsis</taxon>
    </lineage>
</organism>
<accession>A0A8H9J6H9</accession>
<evidence type="ECO:0000313" key="5">
    <source>
        <dbReference type="EMBL" id="GHF84121.1"/>
    </source>
</evidence>
<keyword evidence="6" id="KW-1185">Reference proteome</keyword>
<keyword evidence="2" id="KW-0238">DNA-binding</keyword>
<name>A0A8H9J6H9_9PSEU</name>
<keyword evidence="3" id="KW-0804">Transcription</keyword>
<dbReference type="EMBL" id="BNAV01000017">
    <property type="protein sequence ID" value="GHF84121.1"/>
    <property type="molecule type" value="Genomic_DNA"/>
</dbReference>
<evidence type="ECO:0000259" key="4">
    <source>
        <dbReference type="PROSITE" id="PS50949"/>
    </source>
</evidence>
<gene>
    <name evidence="5" type="ORF">GCM10017566_67670</name>
</gene>
<evidence type="ECO:0000256" key="3">
    <source>
        <dbReference type="ARBA" id="ARBA00023163"/>
    </source>
</evidence>
<sequence length="189" mass="20929">MTLFEELEPEIPGTLYEKMAEHLTERIKRGELRPNYPLPNERRLAEEYGVSLGTARHATRLLKYRGLVITVRSKGTYVTTLATSSSLLSDAAVAETSGFLDNARPDDLPRNLASTARQGGWMTHAVPAFTAESTRAVLDTACRIAGVDWQGATLMRLGENALYRLASAPIVVRIAGGWTTGRRSRRKWQ</sequence>
<dbReference type="InterPro" id="IPR036388">
    <property type="entry name" value="WH-like_DNA-bd_sf"/>
</dbReference>
<dbReference type="CDD" id="cd07377">
    <property type="entry name" value="WHTH_GntR"/>
    <property type="match status" value="1"/>
</dbReference>
<evidence type="ECO:0000256" key="2">
    <source>
        <dbReference type="ARBA" id="ARBA00023125"/>
    </source>
</evidence>